<dbReference type="PROSITE" id="PS51128">
    <property type="entry name" value="ZF_DKSA_2"/>
    <property type="match status" value="1"/>
</dbReference>
<evidence type="ECO:0000256" key="3">
    <source>
        <dbReference type="ARBA" id="ARBA00022833"/>
    </source>
</evidence>
<feature type="zinc finger region" description="dksA C4-type" evidence="4">
    <location>
        <begin position="85"/>
        <end position="109"/>
    </location>
</feature>
<evidence type="ECO:0000313" key="8">
    <source>
        <dbReference type="Proteomes" id="UP000319557"/>
    </source>
</evidence>
<evidence type="ECO:0000313" key="7">
    <source>
        <dbReference type="EMBL" id="QDS90873.1"/>
    </source>
</evidence>
<keyword evidence="1" id="KW-0479">Metal-binding</keyword>
<dbReference type="OrthoDB" id="9811543at2"/>
<dbReference type="SUPFAM" id="SSF57716">
    <property type="entry name" value="Glucocorticoid receptor-like (DNA-binding domain)"/>
    <property type="match status" value="1"/>
</dbReference>
<sequence>MARTQAILKLRQLLVRRRDALRRVLAGDLSSLNELREQSHGDALDAASDTARDELSSQLAEVESRELGQIDEALVRMRDGSYGSCDGCGKVIPVARLQIVPYATECIECKRKSEGSNTGGGWSWNQPQGGAEVDSV</sequence>
<dbReference type="EMBL" id="CP036261">
    <property type="protein sequence ID" value="QDS90873.1"/>
    <property type="molecule type" value="Genomic_DNA"/>
</dbReference>
<dbReference type="PANTHER" id="PTHR33823">
    <property type="entry name" value="RNA POLYMERASE-BINDING TRANSCRIPTION FACTOR DKSA-RELATED"/>
    <property type="match status" value="1"/>
</dbReference>
<evidence type="ECO:0000256" key="4">
    <source>
        <dbReference type="PROSITE-ProRule" id="PRU00510"/>
    </source>
</evidence>
<proteinExistence type="predicted"/>
<evidence type="ECO:0000256" key="2">
    <source>
        <dbReference type="ARBA" id="ARBA00022771"/>
    </source>
</evidence>
<evidence type="ECO:0000256" key="1">
    <source>
        <dbReference type="ARBA" id="ARBA00022723"/>
    </source>
</evidence>
<evidence type="ECO:0000259" key="6">
    <source>
        <dbReference type="Pfam" id="PF01258"/>
    </source>
</evidence>
<dbReference type="InterPro" id="IPR037187">
    <property type="entry name" value="DnaK_N"/>
</dbReference>
<feature type="region of interest" description="Disordered" evidence="5">
    <location>
        <begin position="112"/>
        <end position="136"/>
    </location>
</feature>
<dbReference type="InterPro" id="IPR000962">
    <property type="entry name" value="Znf_DskA_TraR"/>
</dbReference>
<reference evidence="7 8" key="1">
    <citation type="submission" date="2019-02" db="EMBL/GenBank/DDBJ databases">
        <title>Deep-cultivation of Planctomycetes and their phenomic and genomic characterization uncovers novel biology.</title>
        <authorList>
            <person name="Wiegand S."/>
            <person name="Jogler M."/>
            <person name="Boedeker C."/>
            <person name="Pinto D."/>
            <person name="Vollmers J."/>
            <person name="Rivas-Marin E."/>
            <person name="Kohn T."/>
            <person name="Peeters S.H."/>
            <person name="Heuer A."/>
            <person name="Rast P."/>
            <person name="Oberbeckmann S."/>
            <person name="Bunk B."/>
            <person name="Jeske O."/>
            <person name="Meyerdierks A."/>
            <person name="Storesund J.E."/>
            <person name="Kallscheuer N."/>
            <person name="Luecker S."/>
            <person name="Lage O.M."/>
            <person name="Pohl T."/>
            <person name="Merkel B.J."/>
            <person name="Hornburger P."/>
            <person name="Mueller R.-W."/>
            <person name="Bruemmer F."/>
            <person name="Labrenz M."/>
            <person name="Spormann A.M."/>
            <person name="Op den Camp H."/>
            <person name="Overmann J."/>
            <person name="Amann R."/>
            <person name="Jetten M.S.M."/>
            <person name="Mascher T."/>
            <person name="Medema M.H."/>
            <person name="Devos D.P."/>
            <person name="Kaster A.-K."/>
            <person name="Ovreas L."/>
            <person name="Rohde M."/>
            <person name="Galperin M.Y."/>
            <person name="Jogler C."/>
        </authorList>
    </citation>
    <scope>NUCLEOTIDE SEQUENCE [LARGE SCALE GENOMIC DNA]</scope>
    <source>
        <strain evidence="7 8">EC9</strain>
    </source>
</reference>
<dbReference type="Gene3D" id="1.20.120.910">
    <property type="entry name" value="DksA, coiled-coil domain"/>
    <property type="match status" value="1"/>
</dbReference>
<dbReference type="GO" id="GO:0008270">
    <property type="term" value="F:zinc ion binding"/>
    <property type="evidence" value="ECO:0007669"/>
    <property type="project" value="UniProtKB-KW"/>
</dbReference>
<protein>
    <submittedName>
        <fullName evidence="7">General stress protein 16O</fullName>
    </submittedName>
</protein>
<dbReference type="InterPro" id="IPR020458">
    <property type="entry name" value="Znf_DskA_TraR_CS"/>
</dbReference>
<dbReference type="RefSeq" id="WP_145348614.1">
    <property type="nucleotide sequence ID" value="NZ_CP036261.1"/>
</dbReference>
<evidence type="ECO:0000256" key="5">
    <source>
        <dbReference type="SAM" id="MobiDB-lite"/>
    </source>
</evidence>
<dbReference type="Proteomes" id="UP000319557">
    <property type="component" value="Chromosome"/>
</dbReference>
<keyword evidence="3" id="KW-0862">Zinc</keyword>
<dbReference type="AlphaFoldDB" id="A0A517M7M4"/>
<organism evidence="7 8">
    <name type="scientific">Rosistilla ulvae</name>
    <dbReference type="NCBI Taxonomy" id="1930277"/>
    <lineage>
        <taxon>Bacteria</taxon>
        <taxon>Pseudomonadati</taxon>
        <taxon>Planctomycetota</taxon>
        <taxon>Planctomycetia</taxon>
        <taxon>Pirellulales</taxon>
        <taxon>Pirellulaceae</taxon>
        <taxon>Rosistilla</taxon>
    </lineage>
</organism>
<feature type="domain" description="Zinc finger DksA/TraR C4-type" evidence="6">
    <location>
        <begin position="80"/>
        <end position="114"/>
    </location>
</feature>
<accession>A0A517M7M4</accession>
<dbReference type="PROSITE" id="PS01102">
    <property type="entry name" value="ZF_DKSA_1"/>
    <property type="match status" value="1"/>
</dbReference>
<dbReference type="KEGG" id="ruv:EC9_50910"/>
<keyword evidence="2" id="KW-0863">Zinc-finger</keyword>
<dbReference type="PANTHER" id="PTHR33823:SF4">
    <property type="entry name" value="GENERAL STRESS PROTEIN 16O"/>
    <property type="match status" value="1"/>
</dbReference>
<dbReference type="SUPFAM" id="SSF109635">
    <property type="entry name" value="DnaK suppressor protein DksA, alpha-hairpin domain"/>
    <property type="match status" value="1"/>
</dbReference>
<name>A0A517M7M4_9BACT</name>
<keyword evidence="8" id="KW-1185">Reference proteome</keyword>
<gene>
    <name evidence="7" type="primary">yocK</name>
    <name evidence="7" type="ORF">EC9_50910</name>
</gene>
<dbReference type="Pfam" id="PF01258">
    <property type="entry name" value="zf-dskA_traR"/>
    <property type="match status" value="1"/>
</dbReference>